<dbReference type="Proteomes" id="UP000593572">
    <property type="component" value="Unassembled WGS sequence"/>
</dbReference>
<organism evidence="1 2">
    <name type="scientific">Gossypium lobatum</name>
    <dbReference type="NCBI Taxonomy" id="34289"/>
    <lineage>
        <taxon>Eukaryota</taxon>
        <taxon>Viridiplantae</taxon>
        <taxon>Streptophyta</taxon>
        <taxon>Embryophyta</taxon>
        <taxon>Tracheophyta</taxon>
        <taxon>Spermatophyta</taxon>
        <taxon>Magnoliopsida</taxon>
        <taxon>eudicotyledons</taxon>
        <taxon>Gunneridae</taxon>
        <taxon>Pentapetalae</taxon>
        <taxon>rosids</taxon>
        <taxon>malvids</taxon>
        <taxon>Malvales</taxon>
        <taxon>Malvaceae</taxon>
        <taxon>Malvoideae</taxon>
        <taxon>Gossypium</taxon>
    </lineage>
</organism>
<feature type="non-terminal residue" evidence="1">
    <location>
        <position position="57"/>
    </location>
</feature>
<evidence type="ECO:0008006" key="3">
    <source>
        <dbReference type="Google" id="ProtNLM"/>
    </source>
</evidence>
<proteinExistence type="predicted"/>
<comment type="caution">
    <text evidence="1">The sequence shown here is derived from an EMBL/GenBank/DDBJ whole genome shotgun (WGS) entry which is preliminary data.</text>
</comment>
<sequence length="57" mass="6626">MRKSTNCSVFEVELWGIFDRLNLLQDRVLNRLLIHTDSLEVVLVLQRSFTTSSSSAW</sequence>
<keyword evidence="2" id="KW-1185">Reference proteome</keyword>
<dbReference type="AlphaFoldDB" id="A0A7J8MYJ4"/>
<name>A0A7J8MYJ4_9ROSI</name>
<evidence type="ECO:0000313" key="2">
    <source>
        <dbReference type="Proteomes" id="UP000593572"/>
    </source>
</evidence>
<reference evidence="1 2" key="1">
    <citation type="journal article" date="2019" name="Genome Biol. Evol.">
        <title>Insights into the evolution of the New World diploid cottons (Gossypium, subgenus Houzingenia) based on genome sequencing.</title>
        <authorList>
            <person name="Grover C.E."/>
            <person name="Arick M.A. 2nd"/>
            <person name="Thrash A."/>
            <person name="Conover J.L."/>
            <person name="Sanders W.S."/>
            <person name="Peterson D.G."/>
            <person name="Frelichowski J.E."/>
            <person name="Scheffler J.A."/>
            <person name="Scheffler B.E."/>
            <person name="Wendel J.F."/>
        </authorList>
    </citation>
    <scope>NUCLEOTIDE SEQUENCE [LARGE SCALE GENOMIC DNA]</scope>
    <source>
        <strain evidence="1">157</strain>
        <tissue evidence="1">Leaf</tissue>
    </source>
</reference>
<accession>A0A7J8MYJ4</accession>
<protein>
    <recommendedName>
        <fullName evidence="3">RNase H type-1 domain-containing protein</fullName>
    </recommendedName>
</protein>
<dbReference type="EMBL" id="JABEZX010000011">
    <property type="protein sequence ID" value="MBA0569640.1"/>
    <property type="molecule type" value="Genomic_DNA"/>
</dbReference>
<gene>
    <name evidence="1" type="ORF">Golob_003359</name>
</gene>
<evidence type="ECO:0000313" key="1">
    <source>
        <dbReference type="EMBL" id="MBA0569640.1"/>
    </source>
</evidence>